<name>A0A7G5VUB8_9RHOD</name>
<dbReference type="GO" id="GO:0031966">
    <property type="term" value="C:mitochondrial membrane"/>
    <property type="evidence" value="ECO:0007669"/>
    <property type="project" value="UniProtKB-SubCell"/>
</dbReference>
<dbReference type="InterPro" id="IPR003319">
    <property type="entry name" value="YMF19-like_N"/>
</dbReference>
<feature type="transmembrane region" description="Helical" evidence="7">
    <location>
        <begin position="12"/>
        <end position="32"/>
    </location>
</feature>
<dbReference type="Pfam" id="PF02326">
    <property type="entry name" value="YMF19"/>
    <property type="match status" value="1"/>
</dbReference>
<evidence type="ECO:0000256" key="5">
    <source>
        <dbReference type="ARBA" id="ARBA00023136"/>
    </source>
</evidence>
<evidence type="ECO:0000256" key="1">
    <source>
        <dbReference type="ARBA" id="ARBA00004325"/>
    </source>
</evidence>
<proteinExistence type="predicted"/>
<keyword evidence="4 9" id="KW-0496">Mitochondrion</keyword>
<evidence type="ECO:0000256" key="7">
    <source>
        <dbReference type="SAM" id="Phobius"/>
    </source>
</evidence>
<evidence type="ECO:0000256" key="3">
    <source>
        <dbReference type="ARBA" id="ARBA00022989"/>
    </source>
</evidence>
<gene>
    <name evidence="9" type="primary">atp8</name>
</gene>
<feature type="domain" description="ATP synthase YMF19-like N-terminal" evidence="8">
    <location>
        <begin position="2"/>
        <end position="66"/>
    </location>
</feature>
<evidence type="ECO:0000256" key="2">
    <source>
        <dbReference type="ARBA" id="ARBA00022692"/>
    </source>
</evidence>
<keyword evidence="3 7" id="KW-1133">Transmembrane helix</keyword>
<keyword evidence="5 7" id="KW-0472">Membrane</keyword>
<evidence type="ECO:0000259" key="8">
    <source>
        <dbReference type="Pfam" id="PF02326"/>
    </source>
</evidence>
<dbReference type="GeneID" id="60450160"/>
<evidence type="ECO:0000313" key="9">
    <source>
        <dbReference type="EMBL" id="QMX77285.1"/>
    </source>
</evidence>
<protein>
    <submittedName>
        <fullName evidence="9">ATP synthase F0 subunit 6</fullName>
    </submittedName>
</protein>
<organism evidence="9">
    <name type="scientific">Cyanidiococcus yangmingshanensis</name>
    <dbReference type="NCBI Taxonomy" id="2690220"/>
    <lineage>
        <taxon>Eukaryota</taxon>
        <taxon>Rhodophyta</taxon>
        <taxon>Bangiophyceae</taxon>
        <taxon>Cyanidiales</taxon>
        <taxon>Cyanidiaceae</taxon>
        <taxon>Cyanidiococcus</taxon>
    </lineage>
</organism>
<dbReference type="RefSeq" id="YP_009968184.1">
    <property type="nucleotide sequence ID" value="NC_051882.1"/>
</dbReference>
<comment type="subcellular location">
    <subcellularLocation>
        <location evidence="1">Mitochondrion membrane</location>
    </subcellularLocation>
</comment>
<dbReference type="GO" id="GO:0006754">
    <property type="term" value="P:ATP biosynthetic process"/>
    <property type="evidence" value="ECO:0007669"/>
    <property type="project" value="UniProtKB-KW"/>
</dbReference>
<evidence type="ECO:0000256" key="4">
    <source>
        <dbReference type="ARBA" id="ARBA00023128"/>
    </source>
</evidence>
<keyword evidence="6" id="KW-0066">ATP synthesis</keyword>
<dbReference type="EMBL" id="MN431656">
    <property type="protein sequence ID" value="QMX77285.1"/>
    <property type="molecule type" value="Genomic_DNA"/>
</dbReference>
<sequence>MPQLDRVIIFTQIFWLLIIILVAYSFIILKILPNSFRIMKLRNNFSKSLFTSMEKLNEEQIYQSKKIIELNHNYINLLKHMLSTQSTFYEKILIKYYKLFFGKITFNEKFFNYVVLMYLYKNLIQKKLIN</sequence>
<accession>A0A7G5VUB8</accession>
<geneLocation type="mitochondrion" evidence="9"/>
<evidence type="ECO:0000256" key="6">
    <source>
        <dbReference type="ARBA" id="ARBA00023310"/>
    </source>
</evidence>
<reference evidence="9" key="1">
    <citation type="submission" date="2019-09" db="EMBL/GenBank/DDBJ databases">
        <authorList>
            <person name="Liu S.-L."/>
            <person name="Chiang Y.-R."/>
            <person name="Fu H.-Y."/>
        </authorList>
    </citation>
    <scope>NUCLEOTIDE SEQUENCE</scope>
    <source>
        <strain evidence="9">THAL066</strain>
    </source>
</reference>
<keyword evidence="2 7" id="KW-0812">Transmembrane</keyword>
<dbReference type="AlphaFoldDB" id="A0A7G5VUB8"/>